<dbReference type="FunFam" id="3.30.2160.10:FF:000002">
    <property type="entry name" value="Putative Ubiquitin-protein ligase E3C"/>
    <property type="match status" value="1"/>
</dbReference>
<feature type="region of interest" description="Disordered" evidence="17">
    <location>
        <begin position="1"/>
        <end position="46"/>
    </location>
</feature>
<sequence length="2999" mass="321675">MDFDYKRRAAAATRGKPREQSSDEVLAKAKAERAERQRERQQQRSAATIQRWWRGSSTRAAVSSRVRTQWLQQHGSAVAQTQQVVPAAEVASLLLPPVLQAYLPAAAAPSGRAALLAGSPLSAALLADTAALRGCFALLLRSLAAPDVQHSLLALAAAAADPPQQERLVGQLQRLLLLCCAVLGTPSGPAASLDPLLQAAAGRIASILCGQPATQWRCWPADGQSQQQLQQLQRRLHAWLAPLPLLSAAGQRLAGQLAVQSSQQVGADKSPAQQQQQQQLVSVLNSMLVAQLQLWHQLRQDASSSEGSTNSGSSDLARPKGGSGSSSTGKAGAAATARLLSALAFGTQLLARLWRHLATTIGLPLEAPLQATRGWEVATLRRGIAGLQPVAAAQLGLFCRVYCHHLAVVDDWEFWERQQPFSLGQQRAIAAALNTLVFRTQLPDNGSSGGSMGQQAGGRSGSLGREYRMLQQAAPLLHRALYERDARRQFCPPALWLEPYYHLVGGALGGPQQAQQAQHVSGAAVVRALLASEEDSSSDGRPGASASSPRGGAAAAVGPAAGAGVGTAAVSRPAAVAAILTAAPQCVPFEERVAVFRALIDTDKERCGYSLAPVDGGARPLPLTIRRGYVLEDAAAQLGRMGSAVKSRLAITFINQQGLQEAGIDMGGLMKEFLESVVSAGFDPNRGLFAATPDGQAYPNPLAERLDGGLAALETMGLVLGRALYEGVLLDCPLAPFFVSRLQGRWPLFDELQALDPEVYRSLVQLKRYDGPVEDLCLDFTVESDFLGTTLSEELVPGGSRLAVTQGNLLQYVYLVADWHLNKRLGTAAAAFSRGLSRVIPASWLRLFSPREVNQLLGGGEAAALDIDDMQAHAVYGNGYSPSSSTVKHFWAVVRGMSEEEQRSLLKFVTSCSRAPLGGFKHLQPPLTIHKVDCGASLLAAVGGKDVDRLPTASTCSNTLKLPNFRRSATLREKLLYAIKSGAGFELLELLLMSSTRDIQLLRSLGIRNFRLSLSWPRLLPKGRGELNQEGVHFYNRVIDMLLASCIEPHVTFYHWDLPQALENEYGGWLSDRVVNDFAAYAEAAFKLFGDRVKYWTTINEPQTICNNGYESGVMAPGRCSNRTCCPEGNSTTEPQICAYHVLLAHAAAVPAFRRLVPNGKISLNTNLAPFLVPLTSSPEDANATEALNRWTSGPFLDPHFTGDWTAERLQLLPPDILPCFTPEQSQQLKAAKINYYNGAYGYFDPNSTFLSANSTTNSSDGTPLPVAESSWIKIFPSSIRNMLVWVDRRYGRPPILVTENGVSVPGENGMPLEQALCDTFRVDFYRQYMGNASLAKKEDGVDLQGYFAWSLLDNFEWADGYSVRFGIVYVDFNTLKRYYKASSLWLANLFNTTAARSAQEARFSQLVGALDRPADVDKALVLAKDVVLAAEAPAAAWKEADKSKLRELVQQVTERLAALDRQLSDAELAAELAQQRTQLTVAFVVLMAATHVGQRINLPASDAYRLVSCAGLVLRAGRPAGTAAAFASTTARPAALLPWLVHATPTYDWLAAFVAAAEGAEATSPSQVAGSYLMLVDEILKQECFAKHREALQSNTEQAVLQVLPQTAAVIEAAAAVCLEGQSPPLASLIHMLPGLAGMTLVAGLLHGRKVPLSIFSDWLEAAQAAVRLQPVLAQLHASAPQLAGVPVILLDNQPLLPGLSRKLLQQVWAGVPVAVIPLDDLPANEAEQRASLASRMWQLHTASCQLIARAAGQPGQPAAACPALAWQQPLDGATLWQLLDGLNKIFNRAHTLLRPTEAGEPMALGPKLVSQLHALCAAHATALQLLTDAVAACGGFQVQDARGTGHLLDASTRVAAACPSLVTPTFFRPVFLVNRDGSEMWLPLERMALVAVEGAHNPRLTAAAVLAGLFASLPNGAVQAAQQNVEGLATLAVNQCLAALLGLAQAAEQAGFGLVEEGAGDAERGCSTAMASGVAEQAQQAQQAQQPPQQQQAQARAALTQQLQNDAARIKLIHEVAQPRSAEGASAPLSRQAERLRQVLHVSPPAAAGLFQYYELLEQVTNDRLQTARAAAARACAYLRCANVAGGGGPAAGTEAGGGKCSKCRSVWYCSTTCSHADWRLECLVVIGYLLADLPGGPYLDRLTRLDLHNNCFERVPPALWRATRLQQLSLHDNPMQPNAAAVRLLAGLPALEEVQLPLSVLSSLTCLAFEDGSADDAGAAIPMRLPPAAAFPGLARLDATSYSFEVHDQRVVAATFETLDSSRRDRRRFPSISLSCTGERASLILRCLRLAEAGRLQALLPGLLPRTARLHHLHLLACFLGPHSFSGCGELLSGVAELDLNSTMEEGSTLTNILAALLLHTPQLRRLEVTGLGPQEYAHVGADEGEWLQAGLPPVLTSLTQLECLVVTGYLLEDLPSGPYLDSLTRLDLSHNCFERLPAALRRASRLQQLSLTDNAYLPLDAAAVRLLASLPALARVGLPLATPDRLVRQLRDSGRLRLAAAAMPPAGIAALPDELLGHILALAGVEKGFPALLVCKRWNRVVWSPAAAQLWRSLDIEVTVELASDAMLLATTSHLVQRTGRFAERAALRACRFGGAADSLPAAAPAVDSYGCDSWVVGIIEWLSPASLRRLEVWLLPLPGHAVPSLSRFSCLQSLCLGHRRLRFTGEAAGALSQLTALTALELMGKSLDAHAMHAVVHLSRLHSLDLWAQQPLVEVNSLSALSALTLLRLEHGPAWRDPDSSLMVLPPAAAFPSLARLDVVSLQLQASLTLRCLELEEGGSLRALLEGLLPPAARLHRLELESCGFSPLSCASCNSLLAHATELILGTPLERDASLPACLAALLQQTPRLRRLRLAGLGPDEYGGIDGLDEEDDLPAAGLPPSLAALSKLQELVVTGFWLTSLPEGPYLASCTRMDVHDNCFTRLPPVLSRASRLQQLCLAPNDGLMLDVVDMILLARLPALMRVELPSHTPYRLLESLAQLAPHLHVTQGWQFR</sequence>
<dbReference type="EMBL" id="LHPG02000013">
    <property type="protein sequence ID" value="PRW44359.1"/>
    <property type="molecule type" value="Genomic_DNA"/>
</dbReference>
<dbReference type="GO" id="GO:0004553">
    <property type="term" value="F:hydrolase activity, hydrolyzing O-glycosyl compounds"/>
    <property type="evidence" value="ECO:0007669"/>
    <property type="project" value="InterPro"/>
</dbReference>
<dbReference type="InterPro" id="IPR018120">
    <property type="entry name" value="Glyco_hydro_1_AS"/>
</dbReference>
<dbReference type="Gene3D" id="3.20.20.80">
    <property type="entry name" value="Glycosidases"/>
    <property type="match status" value="1"/>
</dbReference>
<dbReference type="InterPro" id="IPR001810">
    <property type="entry name" value="F-box_dom"/>
</dbReference>
<evidence type="ECO:0000313" key="20">
    <source>
        <dbReference type="EMBL" id="PRW44359.1"/>
    </source>
</evidence>
<dbReference type="GO" id="GO:0000209">
    <property type="term" value="P:protein polyubiquitination"/>
    <property type="evidence" value="ECO:0007669"/>
    <property type="project" value="InterPro"/>
</dbReference>
<dbReference type="PANTHER" id="PTHR45700">
    <property type="entry name" value="UBIQUITIN-PROTEIN LIGASE E3C"/>
    <property type="match status" value="1"/>
</dbReference>
<dbReference type="GO" id="GO:0008270">
    <property type="term" value="F:zinc ion binding"/>
    <property type="evidence" value="ECO:0007669"/>
    <property type="project" value="UniProtKB-KW"/>
</dbReference>
<dbReference type="GO" id="GO:0005975">
    <property type="term" value="P:carbohydrate metabolic process"/>
    <property type="evidence" value="ECO:0007669"/>
    <property type="project" value="InterPro"/>
</dbReference>
<keyword evidence="16" id="KW-0175">Coiled coil</keyword>
<dbReference type="Gene3D" id="3.30.2410.10">
    <property type="entry name" value="Hect, E3 ligase catalytic domain"/>
    <property type="match status" value="1"/>
</dbReference>
<dbReference type="PRINTS" id="PR00131">
    <property type="entry name" value="GLHYDRLASE1"/>
</dbReference>
<dbReference type="Pfam" id="PF00232">
    <property type="entry name" value="Glyco_hydro_1"/>
    <property type="match status" value="1"/>
</dbReference>
<dbReference type="PANTHER" id="PTHR45700:SF2">
    <property type="entry name" value="UBIQUITIN-PROTEIN LIGASE E3C"/>
    <property type="match status" value="1"/>
</dbReference>
<organism evidence="20 21">
    <name type="scientific">Chlorella sorokiniana</name>
    <name type="common">Freshwater green alga</name>
    <dbReference type="NCBI Taxonomy" id="3076"/>
    <lineage>
        <taxon>Eukaryota</taxon>
        <taxon>Viridiplantae</taxon>
        <taxon>Chlorophyta</taxon>
        <taxon>core chlorophytes</taxon>
        <taxon>Trebouxiophyceae</taxon>
        <taxon>Chlorellales</taxon>
        <taxon>Chlorellaceae</taxon>
        <taxon>Chlorella clade</taxon>
        <taxon>Chlorella</taxon>
    </lineage>
</organism>
<dbReference type="InterPro" id="IPR036047">
    <property type="entry name" value="F-box-like_dom_sf"/>
</dbReference>
<reference evidence="20 21" key="1">
    <citation type="journal article" date="2018" name="Plant J.">
        <title>Genome sequences of Chlorella sorokiniana UTEX 1602 and Micractinium conductrix SAG 241.80: implications to maltose excretion by a green alga.</title>
        <authorList>
            <person name="Arriola M.B."/>
            <person name="Velmurugan N."/>
            <person name="Zhang Y."/>
            <person name="Plunkett M.H."/>
            <person name="Hondzo H."/>
            <person name="Barney B.M."/>
        </authorList>
    </citation>
    <scope>NUCLEOTIDE SEQUENCE [LARGE SCALE GENOMIC DNA]</scope>
    <source>
        <strain evidence="21">UTEX 1602</strain>
    </source>
</reference>
<dbReference type="GO" id="GO:0016874">
    <property type="term" value="F:ligase activity"/>
    <property type="evidence" value="ECO:0007669"/>
    <property type="project" value="UniProtKB-KW"/>
</dbReference>
<dbReference type="EC" id="2.3.2.26" evidence="4"/>
<keyword evidence="5" id="KW-0433">Leucine-rich repeat</keyword>
<dbReference type="SUPFAM" id="SSF81383">
    <property type="entry name" value="F-box domain"/>
    <property type="match status" value="1"/>
</dbReference>
<dbReference type="PROSITE" id="PS00572">
    <property type="entry name" value="GLYCOSYL_HYDROL_F1_1"/>
    <property type="match status" value="1"/>
</dbReference>
<dbReference type="PROSITE" id="PS50096">
    <property type="entry name" value="IQ"/>
    <property type="match status" value="1"/>
</dbReference>
<evidence type="ECO:0000256" key="17">
    <source>
        <dbReference type="SAM" id="MobiDB-lite"/>
    </source>
</evidence>
<comment type="similarity">
    <text evidence="13">Belongs to the UPL family.</text>
</comment>
<evidence type="ECO:0000259" key="19">
    <source>
        <dbReference type="PROSITE" id="PS50237"/>
    </source>
</evidence>
<evidence type="ECO:0000256" key="6">
    <source>
        <dbReference type="ARBA" id="ARBA00022679"/>
    </source>
</evidence>
<evidence type="ECO:0000256" key="1">
    <source>
        <dbReference type="ARBA" id="ARBA00000885"/>
    </source>
</evidence>
<feature type="active site" description="Nucleophile" evidence="15">
    <location>
        <position position="1300"/>
    </location>
</feature>
<dbReference type="Gene3D" id="3.90.1750.10">
    <property type="entry name" value="Hect, E3 ligase catalytic domains"/>
    <property type="match status" value="1"/>
</dbReference>
<dbReference type="SMART" id="SM00369">
    <property type="entry name" value="LRR_TYP"/>
    <property type="match status" value="3"/>
</dbReference>
<keyword evidence="7" id="KW-0479">Metal-binding</keyword>
<evidence type="ECO:0000313" key="21">
    <source>
        <dbReference type="Proteomes" id="UP000239899"/>
    </source>
</evidence>
<dbReference type="InterPro" id="IPR017853">
    <property type="entry name" value="GH"/>
</dbReference>
<dbReference type="Gene3D" id="1.20.1280.50">
    <property type="match status" value="1"/>
</dbReference>
<feature type="region of interest" description="Disordered" evidence="17">
    <location>
        <begin position="532"/>
        <end position="553"/>
    </location>
</feature>
<dbReference type="InterPro" id="IPR035983">
    <property type="entry name" value="Hect_E3_ubiquitin_ligase"/>
</dbReference>
<comment type="catalytic activity">
    <reaction evidence="1">
        <text>S-ubiquitinyl-[E2 ubiquitin-conjugating enzyme]-L-cysteine + [acceptor protein]-L-lysine = [E2 ubiquitin-conjugating enzyme]-L-cysteine + N(6)-ubiquitinyl-[acceptor protein]-L-lysine.</text>
        <dbReference type="EC" id="2.3.2.26"/>
    </reaction>
</comment>
<dbReference type="Proteomes" id="UP000239899">
    <property type="component" value="Unassembled WGS sequence"/>
</dbReference>
<feature type="domain" description="HECT" evidence="19">
    <location>
        <begin position="645"/>
        <end position="988"/>
    </location>
</feature>
<evidence type="ECO:0000259" key="18">
    <source>
        <dbReference type="PROSITE" id="PS50181"/>
    </source>
</evidence>
<dbReference type="Gene3D" id="3.80.10.10">
    <property type="entry name" value="Ribonuclease Inhibitor"/>
    <property type="match status" value="4"/>
</dbReference>
<protein>
    <recommendedName>
        <fullName evidence="4">HECT-type E3 ubiquitin transferase</fullName>
        <ecNumber evidence="4">2.3.2.26</ecNumber>
    </recommendedName>
</protein>
<keyword evidence="8" id="KW-0677">Repeat</keyword>
<evidence type="ECO:0000256" key="11">
    <source>
        <dbReference type="ARBA" id="ARBA00022833"/>
    </source>
</evidence>
<evidence type="ECO:0000256" key="2">
    <source>
        <dbReference type="ARBA" id="ARBA00004430"/>
    </source>
</evidence>
<dbReference type="Pfam" id="PF00632">
    <property type="entry name" value="HECT"/>
    <property type="match status" value="1"/>
</dbReference>
<feature type="compositionally biased region" description="Low complexity" evidence="17">
    <location>
        <begin position="303"/>
        <end position="314"/>
    </location>
</feature>
<keyword evidence="9" id="KW-0863">Zinc-finger</keyword>
<evidence type="ECO:0000256" key="7">
    <source>
        <dbReference type="ARBA" id="ARBA00022723"/>
    </source>
</evidence>
<comment type="caution">
    <text evidence="20">The sequence shown here is derived from an EMBL/GenBank/DDBJ whole genome shotgun (WGS) entry which is preliminary data.</text>
</comment>
<keyword evidence="6" id="KW-0808">Transferase</keyword>
<dbReference type="STRING" id="3076.A0A2P6TJV6"/>
<evidence type="ECO:0000256" key="5">
    <source>
        <dbReference type="ARBA" id="ARBA00022614"/>
    </source>
</evidence>
<dbReference type="PROSITE" id="PS50237">
    <property type="entry name" value="HECT"/>
    <property type="match status" value="1"/>
</dbReference>
<evidence type="ECO:0000256" key="3">
    <source>
        <dbReference type="ARBA" id="ARBA00010838"/>
    </source>
</evidence>
<dbReference type="FunFam" id="3.30.2410.10:FF:000003">
    <property type="entry name" value="probable E3 ubiquitin-protein ligase HERC4 isoform X1"/>
    <property type="match status" value="1"/>
</dbReference>
<feature type="coiled-coil region" evidence="16">
    <location>
        <begin position="1443"/>
        <end position="1477"/>
    </location>
</feature>
<feature type="domain" description="F-box" evidence="18">
    <location>
        <begin position="2509"/>
        <end position="2558"/>
    </location>
</feature>
<evidence type="ECO:0000256" key="9">
    <source>
        <dbReference type="ARBA" id="ARBA00022771"/>
    </source>
</evidence>
<dbReference type="Pfam" id="PF12937">
    <property type="entry name" value="F-box-like"/>
    <property type="match status" value="1"/>
</dbReference>
<accession>A0A2P6TJV6</accession>
<comment type="function">
    <text evidence="12">Probable E3 ubiquitin-protein ligase which mediates ubiquitination and subsequent proteasomal degradation of target proteins.</text>
</comment>
<dbReference type="Pfam" id="PF01753">
    <property type="entry name" value="zf-MYND"/>
    <property type="match status" value="1"/>
</dbReference>
<proteinExistence type="inferred from homology"/>
<keyword evidence="11" id="KW-0862">Zinc</keyword>
<dbReference type="GO" id="GO:0006511">
    <property type="term" value="P:ubiquitin-dependent protein catabolic process"/>
    <property type="evidence" value="ECO:0007669"/>
    <property type="project" value="TreeGrafter"/>
</dbReference>
<dbReference type="InterPro" id="IPR000569">
    <property type="entry name" value="HECT_dom"/>
</dbReference>
<dbReference type="SUPFAM" id="SSF56204">
    <property type="entry name" value="Hect, E3 ligase catalytic domain"/>
    <property type="match status" value="1"/>
</dbReference>
<evidence type="ECO:0000256" key="4">
    <source>
        <dbReference type="ARBA" id="ARBA00012485"/>
    </source>
</evidence>
<dbReference type="CDD" id="cd00078">
    <property type="entry name" value="HECTc"/>
    <property type="match status" value="1"/>
</dbReference>
<feature type="region of interest" description="Disordered" evidence="17">
    <location>
        <begin position="303"/>
        <end position="330"/>
    </location>
</feature>
<feature type="compositionally biased region" description="Basic and acidic residues" evidence="17">
    <location>
        <begin position="16"/>
        <end position="42"/>
    </location>
</feature>
<dbReference type="PROSITE" id="PS50181">
    <property type="entry name" value="FBOX"/>
    <property type="match status" value="1"/>
</dbReference>
<comment type="subcellular location">
    <subcellularLocation>
        <location evidence="2">Cytoplasm</location>
        <location evidence="2">Cytoskeleton</location>
        <location evidence="2">Cilium axoneme</location>
    </subcellularLocation>
</comment>
<dbReference type="SUPFAM" id="SSF52047">
    <property type="entry name" value="RNI-like"/>
    <property type="match status" value="1"/>
</dbReference>
<dbReference type="SUPFAM" id="SSF52058">
    <property type="entry name" value="L domain-like"/>
    <property type="match status" value="1"/>
</dbReference>
<dbReference type="InterPro" id="IPR002893">
    <property type="entry name" value="Znf_MYND"/>
</dbReference>
<evidence type="ECO:0000256" key="13">
    <source>
        <dbReference type="ARBA" id="ARBA00061247"/>
    </source>
</evidence>
<keyword evidence="21" id="KW-1185">Reference proteome</keyword>
<evidence type="ECO:0000256" key="12">
    <source>
        <dbReference type="ARBA" id="ARBA00057703"/>
    </source>
</evidence>
<keyword evidence="10 14" id="KW-0833">Ubl conjugation pathway</keyword>
<comment type="similarity">
    <text evidence="3">Belongs to the glycosyl hydrolase 1 family.</text>
</comment>
<dbReference type="InterPro" id="IPR003591">
    <property type="entry name" value="Leu-rich_rpt_typical-subtyp"/>
</dbReference>
<dbReference type="InterPro" id="IPR044611">
    <property type="entry name" value="E3A/B/C-like"/>
</dbReference>
<dbReference type="Gene3D" id="6.10.140.2220">
    <property type="match status" value="1"/>
</dbReference>
<evidence type="ECO:0000256" key="10">
    <source>
        <dbReference type="ARBA" id="ARBA00022786"/>
    </source>
</evidence>
<evidence type="ECO:0000256" key="16">
    <source>
        <dbReference type="SAM" id="Coils"/>
    </source>
</evidence>
<dbReference type="InterPro" id="IPR001360">
    <property type="entry name" value="Glyco_hydro_1"/>
</dbReference>
<feature type="region of interest" description="Disordered" evidence="17">
    <location>
        <begin position="1979"/>
        <end position="2000"/>
    </location>
</feature>
<dbReference type="InterPro" id="IPR032675">
    <property type="entry name" value="LRR_dom_sf"/>
</dbReference>
<dbReference type="SMART" id="SM00119">
    <property type="entry name" value="HECTc"/>
    <property type="match status" value="1"/>
</dbReference>
<feature type="active site" description="Glycyl thioester intermediate" evidence="14">
    <location>
        <position position="956"/>
    </location>
</feature>
<dbReference type="OrthoDB" id="8068875at2759"/>
<evidence type="ECO:0000256" key="14">
    <source>
        <dbReference type="PROSITE-ProRule" id="PRU00104"/>
    </source>
</evidence>
<dbReference type="GO" id="GO:0061630">
    <property type="term" value="F:ubiquitin protein ligase activity"/>
    <property type="evidence" value="ECO:0007669"/>
    <property type="project" value="UniProtKB-EC"/>
</dbReference>
<dbReference type="SUPFAM" id="SSF51445">
    <property type="entry name" value="(Trans)glycosidases"/>
    <property type="match status" value="1"/>
</dbReference>
<dbReference type="Gene3D" id="3.30.2160.10">
    <property type="entry name" value="Hect, E3 ligase catalytic domain"/>
    <property type="match status" value="1"/>
</dbReference>
<name>A0A2P6TJV6_CHLSO</name>
<feature type="compositionally biased region" description="Low complexity" evidence="17">
    <location>
        <begin position="540"/>
        <end position="553"/>
    </location>
</feature>
<gene>
    <name evidence="20" type="ORF">C2E21_6697</name>
</gene>
<evidence type="ECO:0000256" key="15">
    <source>
        <dbReference type="PROSITE-ProRule" id="PRU10055"/>
    </source>
</evidence>
<evidence type="ECO:0000256" key="8">
    <source>
        <dbReference type="ARBA" id="ARBA00022737"/>
    </source>
</evidence>
<dbReference type="GO" id="GO:0005930">
    <property type="term" value="C:axoneme"/>
    <property type="evidence" value="ECO:0007669"/>
    <property type="project" value="UniProtKB-SubCell"/>
</dbReference>